<dbReference type="EMBL" id="JAVDSB010000010">
    <property type="protein sequence ID" value="MDR6553489.1"/>
    <property type="molecule type" value="Genomic_DNA"/>
</dbReference>
<name>A0ABU1P1T1_9BACL</name>
<protein>
    <submittedName>
        <fullName evidence="2">GNAT superfamily N-acetyltransferase</fullName>
    </submittedName>
</protein>
<feature type="domain" description="N-acetyltransferase" evidence="1">
    <location>
        <begin position="8"/>
        <end position="143"/>
    </location>
</feature>
<dbReference type="InterPro" id="IPR016181">
    <property type="entry name" value="Acyl_CoA_acyltransferase"/>
</dbReference>
<sequence length="143" mass="16998">MEITWNQFVISDNKERLDVDVIKGFLARSYWANKRPEERTLRSIENSECYGVYEGRKQVGYARVITDHATMFYLCDVFIDEDYRGMGIGKKLVESLVTSDEYKDLMGLLGTKDAHELYEQYNFEHDAERCMRRMPDYVRNMKH</sequence>
<reference evidence="2 3" key="1">
    <citation type="submission" date="2023-07" db="EMBL/GenBank/DDBJ databases">
        <title>Sorghum-associated microbial communities from plants grown in Nebraska, USA.</title>
        <authorList>
            <person name="Schachtman D."/>
        </authorList>
    </citation>
    <scope>NUCLEOTIDE SEQUENCE [LARGE SCALE GENOMIC DNA]</scope>
    <source>
        <strain evidence="2 3">CC258</strain>
    </source>
</reference>
<dbReference type="InterPro" id="IPR000182">
    <property type="entry name" value="GNAT_dom"/>
</dbReference>
<dbReference type="Pfam" id="PF13508">
    <property type="entry name" value="Acetyltransf_7"/>
    <property type="match status" value="1"/>
</dbReference>
<proteinExistence type="predicted"/>
<dbReference type="PROSITE" id="PS51186">
    <property type="entry name" value="GNAT"/>
    <property type="match status" value="1"/>
</dbReference>
<organism evidence="2 3">
    <name type="scientific">Paenibacillus qinlingensis</name>
    <dbReference type="NCBI Taxonomy" id="1837343"/>
    <lineage>
        <taxon>Bacteria</taxon>
        <taxon>Bacillati</taxon>
        <taxon>Bacillota</taxon>
        <taxon>Bacilli</taxon>
        <taxon>Bacillales</taxon>
        <taxon>Paenibacillaceae</taxon>
        <taxon>Paenibacillus</taxon>
    </lineage>
</organism>
<evidence type="ECO:0000259" key="1">
    <source>
        <dbReference type="PROSITE" id="PS51186"/>
    </source>
</evidence>
<dbReference type="Gene3D" id="3.40.630.30">
    <property type="match status" value="1"/>
</dbReference>
<dbReference type="SUPFAM" id="SSF55729">
    <property type="entry name" value="Acyl-CoA N-acyltransferases (Nat)"/>
    <property type="match status" value="1"/>
</dbReference>
<dbReference type="CDD" id="cd04301">
    <property type="entry name" value="NAT_SF"/>
    <property type="match status" value="1"/>
</dbReference>
<dbReference type="PANTHER" id="PTHR43233">
    <property type="entry name" value="FAMILY N-ACETYLTRANSFERASE, PUTATIVE (AFU_ORTHOLOGUE AFUA_6G03350)-RELATED"/>
    <property type="match status" value="1"/>
</dbReference>
<comment type="caution">
    <text evidence="2">The sequence shown here is derived from an EMBL/GenBank/DDBJ whole genome shotgun (WGS) entry which is preliminary data.</text>
</comment>
<dbReference type="PANTHER" id="PTHR43233:SF1">
    <property type="entry name" value="FAMILY N-ACETYLTRANSFERASE, PUTATIVE (AFU_ORTHOLOGUE AFUA_6G03350)-RELATED"/>
    <property type="match status" value="1"/>
</dbReference>
<keyword evidence="3" id="KW-1185">Reference proteome</keyword>
<dbReference type="InterPro" id="IPR053144">
    <property type="entry name" value="Acetyltransferase_Butenolide"/>
</dbReference>
<evidence type="ECO:0000313" key="2">
    <source>
        <dbReference type="EMBL" id="MDR6553489.1"/>
    </source>
</evidence>
<evidence type="ECO:0000313" key="3">
    <source>
        <dbReference type="Proteomes" id="UP001267290"/>
    </source>
</evidence>
<accession>A0ABU1P1T1</accession>
<gene>
    <name evidence="2" type="ORF">J2736_004696</name>
</gene>
<dbReference type="RefSeq" id="WP_310500953.1">
    <property type="nucleotide sequence ID" value="NZ_JAVDSB010000010.1"/>
</dbReference>
<dbReference type="Proteomes" id="UP001267290">
    <property type="component" value="Unassembled WGS sequence"/>
</dbReference>